<dbReference type="EMBL" id="HBUE01025961">
    <property type="protein sequence ID" value="CAG6454404.1"/>
    <property type="molecule type" value="Transcribed_RNA"/>
</dbReference>
<organism evidence="1">
    <name type="scientific">Culex pipiens</name>
    <name type="common">House mosquito</name>
    <dbReference type="NCBI Taxonomy" id="7175"/>
    <lineage>
        <taxon>Eukaryota</taxon>
        <taxon>Metazoa</taxon>
        <taxon>Ecdysozoa</taxon>
        <taxon>Arthropoda</taxon>
        <taxon>Hexapoda</taxon>
        <taxon>Insecta</taxon>
        <taxon>Pterygota</taxon>
        <taxon>Neoptera</taxon>
        <taxon>Endopterygota</taxon>
        <taxon>Diptera</taxon>
        <taxon>Nematocera</taxon>
        <taxon>Culicoidea</taxon>
        <taxon>Culicidae</taxon>
        <taxon>Culicinae</taxon>
        <taxon>Culicini</taxon>
        <taxon>Culex</taxon>
        <taxon>Culex</taxon>
    </lineage>
</organism>
<dbReference type="AlphaFoldDB" id="A0A8D8HBI6"/>
<dbReference type="EMBL" id="HBUE01025962">
    <property type="protein sequence ID" value="CAG6454406.1"/>
    <property type="molecule type" value="Transcribed_RNA"/>
</dbReference>
<reference evidence="1" key="1">
    <citation type="submission" date="2021-05" db="EMBL/GenBank/DDBJ databases">
        <authorList>
            <person name="Alioto T."/>
            <person name="Alioto T."/>
            <person name="Gomez Garrido J."/>
        </authorList>
    </citation>
    <scope>NUCLEOTIDE SEQUENCE</scope>
</reference>
<sequence>MMRNWKSFFCTNLCDSFPSTLTHSANRALNFSRSSCSIFSSRTTFFRGFSGVSGRDTSCFSTWRERQASFSQLVLTTRSRYPRRTATCPGNRPFSLGNELSSLSVMLLNAT</sequence>
<dbReference type="EMBL" id="HBUE01205595">
    <property type="protein sequence ID" value="CAG6531753.1"/>
    <property type="molecule type" value="Transcribed_RNA"/>
</dbReference>
<proteinExistence type="predicted"/>
<protein>
    <submittedName>
        <fullName evidence="1">(northern house mosquito) hypothetical protein</fullName>
    </submittedName>
</protein>
<dbReference type="EMBL" id="HBUE01025963">
    <property type="protein sequence ID" value="CAG6454408.1"/>
    <property type="molecule type" value="Transcribed_RNA"/>
</dbReference>
<dbReference type="EMBL" id="HBUE01205596">
    <property type="protein sequence ID" value="CAG6531755.1"/>
    <property type="molecule type" value="Transcribed_RNA"/>
</dbReference>
<dbReference type="EMBL" id="HBUE01311889">
    <property type="protein sequence ID" value="CAG6583618.1"/>
    <property type="molecule type" value="Transcribed_RNA"/>
</dbReference>
<evidence type="ECO:0000313" key="1">
    <source>
        <dbReference type="EMBL" id="CAG6531753.1"/>
    </source>
</evidence>
<dbReference type="EMBL" id="HBUE01311888">
    <property type="protein sequence ID" value="CAG6583616.1"/>
    <property type="molecule type" value="Transcribed_RNA"/>
</dbReference>
<dbReference type="EMBL" id="HBUE01025960">
    <property type="protein sequence ID" value="CAG6454402.1"/>
    <property type="molecule type" value="Transcribed_RNA"/>
</dbReference>
<accession>A0A8D8HBI6</accession>
<name>A0A8D8HBI6_CULPI</name>